<reference evidence="1 2" key="1">
    <citation type="submission" date="2016-09" db="EMBL/GenBank/DDBJ databases">
        <title>The draft genome of Dichanthelium oligosanthes: A C3 panicoid grass species.</title>
        <authorList>
            <person name="Studer A.J."/>
            <person name="Schnable J.C."/>
            <person name="Brutnell T.P."/>
        </authorList>
    </citation>
    <scope>NUCLEOTIDE SEQUENCE [LARGE SCALE GENOMIC DNA]</scope>
    <source>
        <strain evidence="2">cv. Kellogg 1175</strain>
        <tissue evidence="1">Leaf</tissue>
    </source>
</reference>
<sequence length="38" mass="4382">LGLRHQLRPRQVRRLSQTVRSVKVSGCERTLVSVCTMM</sequence>
<dbReference type="Proteomes" id="UP000095767">
    <property type="component" value="Unassembled WGS sequence"/>
</dbReference>
<evidence type="ECO:0000313" key="2">
    <source>
        <dbReference type="Proteomes" id="UP000095767"/>
    </source>
</evidence>
<accession>A0A1E5WD17</accession>
<proteinExistence type="predicted"/>
<protein>
    <submittedName>
        <fullName evidence="1">Uncharacterized protein</fullName>
    </submittedName>
</protein>
<feature type="non-terminal residue" evidence="1">
    <location>
        <position position="1"/>
    </location>
</feature>
<dbReference type="EMBL" id="LWDX02012574">
    <property type="protein sequence ID" value="OEL35316.1"/>
    <property type="molecule type" value="Genomic_DNA"/>
</dbReference>
<evidence type="ECO:0000313" key="1">
    <source>
        <dbReference type="EMBL" id="OEL35316.1"/>
    </source>
</evidence>
<keyword evidence="2" id="KW-1185">Reference proteome</keyword>
<organism evidence="1 2">
    <name type="scientific">Dichanthelium oligosanthes</name>
    <dbReference type="NCBI Taxonomy" id="888268"/>
    <lineage>
        <taxon>Eukaryota</taxon>
        <taxon>Viridiplantae</taxon>
        <taxon>Streptophyta</taxon>
        <taxon>Embryophyta</taxon>
        <taxon>Tracheophyta</taxon>
        <taxon>Spermatophyta</taxon>
        <taxon>Magnoliopsida</taxon>
        <taxon>Liliopsida</taxon>
        <taxon>Poales</taxon>
        <taxon>Poaceae</taxon>
        <taxon>PACMAD clade</taxon>
        <taxon>Panicoideae</taxon>
        <taxon>Panicodae</taxon>
        <taxon>Paniceae</taxon>
        <taxon>Dichantheliinae</taxon>
        <taxon>Dichanthelium</taxon>
    </lineage>
</organism>
<dbReference type="AlphaFoldDB" id="A0A1E5WD17"/>
<gene>
    <name evidence="1" type="ORF">BAE44_0003665</name>
</gene>
<name>A0A1E5WD17_9POAL</name>
<comment type="caution">
    <text evidence="1">The sequence shown here is derived from an EMBL/GenBank/DDBJ whole genome shotgun (WGS) entry which is preliminary data.</text>
</comment>